<gene>
    <name evidence="7" type="ORF">K1X11_022530</name>
</gene>
<reference evidence="7 8" key="2">
    <citation type="submission" date="2023-12" db="EMBL/GenBank/DDBJ databases">
        <title>Description of an unclassified Opitutus bacterium of Verrucomicrobiota.</title>
        <authorList>
            <person name="Zhang D.-F."/>
        </authorList>
    </citation>
    <scope>NUCLEOTIDE SEQUENCE [LARGE SCALE GENOMIC DNA]</scope>
    <source>
        <strain evidence="7 8">WL0086</strain>
    </source>
</reference>
<dbReference type="PANTHER" id="PTHR30435:SF19">
    <property type="entry name" value="FLAGELLAR BASAL-BODY ROD PROTEIN FLGG"/>
    <property type="match status" value="1"/>
</dbReference>
<evidence type="ECO:0000256" key="2">
    <source>
        <dbReference type="ARBA" id="ARBA00009677"/>
    </source>
</evidence>
<organism evidence="7 8">
    <name type="scientific">Actomonas aquatica</name>
    <dbReference type="NCBI Taxonomy" id="2866162"/>
    <lineage>
        <taxon>Bacteria</taxon>
        <taxon>Pseudomonadati</taxon>
        <taxon>Verrucomicrobiota</taxon>
        <taxon>Opitutia</taxon>
        <taxon>Opitutales</taxon>
        <taxon>Opitutaceae</taxon>
        <taxon>Actomonas</taxon>
    </lineage>
</organism>
<dbReference type="InterPro" id="IPR010930">
    <property type="entry name" value="Flg_bb/hook_C_dom"/>
</dbReference>
<dbReference type="EMBL" id="CP139781">
    <property type="protein sequence ID" value="WRQ87601.1"/>
    <property type="molecule type" value="Genomic_DNA"/>
</dbReference>
<evidence type="ECO:0000259" key="6">
    <source>
        <dbReference type="Pfam" id="PF22692"/>
    </source>
</evidence>
<keyword evidence="7" id="KW-0282">Flagellum</keyword>
<dbReference type="RefSeq" id="WP_221030239.1">
    <property type="nucleotide sequence ID" value="NZ_CP139781.1"/>
</dbReference>
<dbReference type="Pfam" id="PF22692">
    <property type="entry name" value="LlgE_F_G_D1"/>
    <property type="match status" value="1"/>
</dbReference>
<name>A0ABZ1C809_9BACT</name>
<keyword evidence="3 4" id="KW-0975">Bacterial flagellum</keyword>
<dbReference type="Proteomes" id="UP000738431">
    <property type="component" value="Chromosome"/>
</dbReference>
<evidence type="ECO:0000256" key="4">
    <source>
        <dbReference type="RuleBase" id="RU362116"/>
    </source>
</evidence>
<evidence type="ECO:0000256" key="1">
    <source>
        <dbReference type="ARBA" id="ARBA00004117"/>
    </source>
</evidence>
<feature type="domain" description="Flagellar hook protein FlgE/F/G-like D1" evidence="6">
    <location>
        <begin position="92"/>
        <end position="156"/>
    </location>
</feature>
<dbReference type="SUPFAM" id="SSF117143">
    <property type="entry name" value="Flagellar hook protein flgE"/>
    <property type="match status" value="1"/>
</dbReference>
<feature type="domain" description="Flagellar basal-body/hook protein C-terminal" evidence="5">
    <location>
        <begin position="203"/>
        <end position="245"/>
    </location>
</feature>
<keyword evidence="8" id="KW-1185">Reference proteome</keyword>
<dbReference type="InterPro" id="IPR037925">
    <property type="entry name" value="FlgE/F/G-like"/>
</dbReference>
<accession>A0ABZ1C809</accession>
<evidence type="ECO:0000313" key="8">
    <source>
        <dbReference type="Proteomes" id="UP000738431"/>
    </source>
</evidence>
<keyword evidence="7" id="KW-0966">Cell projection</keyword>
<evidence type="ECO:0000256" key="3">
    <source>
        <dbReference type="ARBA" id="ARBA00023143"/>
    </source>
</evidence>
<comment type="similarity">
    <text evidence="2 4">Belongs to the flagella basal body rod proteins family.</text>
</comment>
<comment type="subcellular location">
    <subcellularLocation>
        <location evidence="1 4">Bacterial flagellum basal body</location>
    </subcellularLocation>
</comment>
<sequence>MNVGLYQSAASLSALERWQDAVAQNITSNQVTGYKKQTVQLASYYSGEIQGDESQRVGDGGATPVYYPAANLGISFANGENMPTRRDFDFALGGPGFFQLQAEDGRTFYTRNGSFATTPELDLVNHSGFAVLGDGGNPIKLQPGGGAVTVDTNGQIRQNGAIIGQMEIVRFENNHALVDLGGGLFAASEGQEPEVLDEPDILQGHLEQANIQPLREMVDLVSIARAYEANQKIISHRDELMKQTLEKLG</sequence>
<evidence type="ECO:0000313" key="7">
    <source>
        <dbReference type="EMBL" id="WRQ87601.1"/>
    </source>
</evidence>
<evidence type="ECO:0000259" key="5">
    <source>
        <dbReference type="Pfam" id="PF06429"/>
    </source>
</evidence>
<proteinExistence type="inferred from homology"/>
<keyword evidence="7" id="KW-0969">Cilium</keyword>
<dbReference type="InterPro" id="IPR020013">
    <property type="entry name" value="Flagellar_FlgE/F/G"/>
</dbReference>
<dbReference type="Pfam" id="PF06429">
    <property type="entry name" value="Flg_bbr_C"/>
    <property type="match status" value="1"/>
</dbReference>
<dbReference type="PANTHER" id="PTHR30435">
    <property type="entry name" value="FLAGELLAR PROTEIN"/>
    <property type="match status" value="1"/>
</dbReference>
<dbReference type="NCBIfam" id="TIGR03506">
    <property type="entry name" value="FlgEFG_subfam"/>
    <property type="match status" value="1"/>
</dbReference>
<protein>
    <submittedName>
        <fullName evidence="7">Flagellar hook basal-body protein</fullName>
    </submittedName>
</protein>
<reference evidence="7 8" key="1">
    <citation type="submission" date="2021-08" db="EMBL/GenBank/DDBJ databases">
        <authorList>
            <person name="Zhang D."/>
            <person name="Zhang A."/>
            <person name="Wang L."/>
        </authorList>
    </citation>
    <scope>NUCLEOTIDE SEQUENCE [LARGE SCALE GENOMIC DNA]</scope>
    <source>
        <strain evidence="7 8">WL0086</strain>
    </source>
</reference>
<dbReference type="InterPro" id="IPR053967">
    <property type="entry name" value="LlgE_F_G-like_D1"/>
</dbReference>